<keyword evidence="9" id="KW-0460">Magnesium</keyword>
<dbReference type="GO" id="GO:0004016">
    <property type="term" value="F:adenylate cyclase activity"/>
    <property type="evidence" value="ECO:0007669"/>
    <property type="project" value="UniProtKB-EC"/>
</dbReference>
<dbReference type="RefSeq" id="WP_161823500.1">
    <property type="nucleotide sequence ID" value="NZ_WVIC01000001.1"/>
</dbReference>
<keyword evidence="7" id="KW-0547">Nucleotide-binding</keyword>
<keyword evidence="11" id="KW-0115">cAMP biosynthesis</keyword>
<dbReference type="PANTHER" id="PTHR11920">
    <property type="entry name" value="GUANYLYL CYCLASE"/>
    <property type="match status" value="1"/>
</dbReference>
<evidence type="ECO:0000256" key="4">
    <source>
        <dbReference type="ARBA" id="ARBA00021420"/>
    </source>
</evidence>
<evidence type="ECO:0000256" key="10">
    <source>
        <dbReference type="ARBA" id="ARBA00022989"/>
    </source>
</evidence>
<dbReference type="GO" id="GO:0005524">
    <property type="term" value="F:ATP binding"/>
    <property type="evidence" value="ECO:0007669"/>
    <property type="project" value="UniProtKB-KW"/>
</dbReference>
<evidence type="ECO:0000256" key="7">
    <source>
        <dbReference type="ARBA" id="ARBA00022741"/>
    </source>
</evidence>
<evidence type="ECO:0000313" key="21">
    <source>
        <dbReference type="EMBL" id="NCJ05029.1"/>
    </source>
</evidence>
<reference evidence="21" key="1">
    <citation type="submission" date="2019-12" db="EMBL/GenBank/DDBJ databases">
        <title>High-Quality draft genome sequences of three cyanobacteria isolated from the limestone walls of the Old Cathedral of Coimbra.</title>
        <authorList>
            <person name="Tiago I."/>
            <person name="Soares F."/>
            <person name="Portugal A."/>
        </authorList>
    </citation>
    <scope>NUCLEOTIDE SEQUENCE [LARGE SCALE GENOMIC DNA]</scope>
    <source>
        <strain evidence="21">C</strain>
    </source>
</reference>
<dbReference type="GO" id="GO:0046872">
    <property type="term" value="F:metal ion binding"/>
    <property type="evidence" value="ECO:0007669"/>
    <property type="project" value="UniProtKB-KW"/>
</dbReference>
<keyword evidence="13 17" id="KW-0456">Lyase</keyword>
<feature type="coiled-coil region" evidence="18">
    <location>
        <begin position="237"/>
        <end position="264"/>
    </location>
</feature>
<comment type="subunit">
    <text evidence="16">Homodimer. Can also exist as monomer.</text>
</comment>
<dbReference type="Proteomes" id="UP000607397">
    <property type="component" value="Unassembled WGS sequence"/>
</dbReference>
<protein>
    <recommendedName>
        <fullName evidence="4">Adenylate cyclase</fullName>
        <ecNumber evidence="3">4.6.1.1</ecNumber>
    </recommendedName>
    <alternativeName>
        <fullName evidence="14">ATP pyrophosphate-lyase</fullName>
    </alternativeName>
    <alternativeName>
        <fullName evidence="15">Adenylyl cyclase</fullName>
    </alternativeName>
</protein>
<keyword evidence="18" id="KW-0175">Coiled coil</keyword>
<dbReference type="Pfam" id="PF00211">
    <property type="entry name" value="Guanylate_cyc"/>
    <property type="match status" value="1"/>
</dbReference>
<dbReference type="PROSITE" id="PS00452">
    <property type="entry name" value="GUANYLATE_CYCLASE_1"/>
    <property type="match status" value="1"/>
</dbReference>
<dbReference type="EMBL" id="WVIC01000001">
    <property type="protein sequence ID" value="NCJ05029.1"/>
    <property type="molecule type" value="Genomic_DNA"/>
</dbReference>
<organism evidence="21 22">
    <name type="scientific">Petrachloros mirabilis ULC683</name>
    <dbReference type="NCBI Taxonomy" id="2781853"/>
    <lineage>
        <taxon>Bacteria</taxon>
        <taxon>Bacillati</taxon>
        <taxon>Cyanobacteriota</taxon>
        <taxon>Cyanophyceae</taxon>
        <taxon>Synechococcales</taxon>
        <taxon>Petrachlorosaceae</taxon>
        <taxon>Petrachloros</taxon>
        <taxon>Petrachloros mirabilis</taxon>
    </lineage>
</organism>
<evidence type="ECO:0000256" key="11">
    <source>
        <dbReference type="ARBA" id="ARBA00022998"/>
    </source>
</evidence>
<evidence type="ECO:0000256" key="16">
    <source>
        <dbReference type="ARBA" id="ARBA00064436"/>
    </source>
</evidence>
<accession>A0A8K2AGQ3</accession>
<dbReference type="FunFam" id="3.30.70.1230:FF:000033">
    <property type="entry name" value="Adenylate cyclase"/>
    <property type="match status" value="1"/>
</dbReference>
<evidence type="ECO:0000313" key="22">
    <source>
        <dbReference type="Proteomes" id="UP000607397"/>
    </source>
</evidence>
<dbReference type="InterPro" id="IPR001054">
    <property type="entry name" value="A/G_cyclase"/>
</dbReference>
<keyword evidence="22" id="KW-1185">Reference proteome</keyword>
<evidence type="ECO:0000256" key="18">
    <source>
        <dbReference type="SAM" id="Coils"/>
    </source>
</evidence>
<dbReference type="SUPFAM" id="SSF55073">
    <property type="entry name" value="Nucleotide cyclase"/>
    <property type="match status" value="1"/>
</dbReference>
<keyword evidence="6" id="KW-0479">Metal-binding</keyword>
<dbReference type="AlphaFoldDB" id="A0A8K2AGQ3"/>
<dbReference type="GO" id="GO:0005886">
    <property type="term" value="C:plasma membrane"/>
    <property type="evidence" value="ECO:0007669"/>
    <property type="project" value="UniProtKB-ARBA"/>
</dbReference>
<evidence type="ECO:0000256" key="9">
    <source>
        <dbReference type="ARBA" id="ARBA00022842"/>
    </source>
</evidence>
<comment type="similarity">
    <text evidence="17">Belongs to the adenylyl cyclase class-4/guanylyl cyclase family.</text>
</comment>
<comment type="catalytic activity">
    <reaction evidence="1">
        <text>ATP = 3',5'-cyclic AMP + diphosphate</text>
        <dbReference type="Rhea" id="RHEA:15389"/>
        <dbReference type="ChEBI" id="CHEBI:30616"/>
        <dbReference type="ChEBI" id="CHEBI:33019"/>
        <dbReference type="ChEBI" id="CHEBI:58165"/>
        <dbReference type="EC" id="4.6.1.1"/>
    </reaction>
</comment>
<evidence type="ECO:0000256" key="17">
    <source>
        <dbReference type="RuleBase" id="RU000405"/>
    </source>
</evidence>
<dbReference type="InterPro" id="IPR029787">
    <property type="entry name" value="Nucleotide_cyclase"/>
</dbReference>
<feature type="transmembrane region" description="Helical" evidence="19">
    <location>
        <begin position="156"/>
        <end position="182"/>
    </location>
</feature>
<dbReference type="SMART" id="SM00044">
    <property type="entry name" value="CYCc"/>
    <property type="match status" value="1"/>
</dbReference>
<dbReference type="GO" id="GO:0035556">
    <property type="term" value="P:intracellular signal transduction"/>
    <property type="evidence" value="ECO:0007669"/>
    <property type="project" value="InterPro"/>
</dbReference>
<keyword evidence="5 19" id="KW-0812">Transmembrane</keyword>
<dbReference type="PROSITE" id="PS50125">
    <property type="entry name" value="GUANYLATE_CYCLASE_2"/>
    <property type="match status" value="1"/>
</dbReference>
<evidence type="ECO:0000256" key="1">
    <source>
        <dbReference type="ARBA" id="ARBA00001593"/>
    </source>
</evidence>
<dbReference type="EC" id="4.6.1.1" evidence="3"/>
<evidence type="ECO:0000256" key="14">
    <source>
        <dbReference type="ARBA" id="ARBA00032597"/>
    </source>
</evidence>
<evidence type="ECO:0000256" key="8">
    <source>
        <dbReference type="ARBA" id="ARBA00022840"/>
    </source>
</evidence>
<dbReference type="CDD" id="cd07302">
    <property type="entry name" value="CHD"/>
    <property type="match status" value="1"/>
</dbReference>
<keyword evidence="10 19" id="KW-1133">Transmembrane helix</keyword>
<evidence type="ECO:0000256" key="13">
    <source>
        <dbReference type="ARBA" id="ARBA00023239"/>
    </source>
</evidence>
<evidence type="ECO:0000256" key="12">
    <source>
        <dbReference type="ARBA" id="ARBA00023136"/>
    </source>
</evidence>
<comment type="subcellular location">
    <subcellularLocation>
        <location evidence="2">Membrane</location>
    </subcellularLocation>
</comment>
<evidence type="ECO:0000256" key="6">
    <source>
        <dbReference type="ARBA" id="ARBA00022723"/>
    </source>
</evidence>
<comment type="caution">
    <text evidence="21">The sequence shown here is derived from an EMBL/GenBank/DDBJ whole genome shotgun (WGS) entry which is preliminary data.</text>
</comment>
<evidence type="ECO:0000256" key="19">
    <source>
        <dbReference type="SAM" id="Phobius"/>
    </source>
</evidence>
<name>A0A8K2AGQ3_9CYAN</name>
<dbReference type="InterPro" id="IPR050401">
    <property type="entry name" value="Cyclic_nucleotide_synthase"/>
</dbReference>
<dbReference type="Gene3D" id="3.30.70.1230">
    <property type="entry name" value="Nucleotide cyclase"/>
    <property type="match status" value="1"/>
</dbReference>
<evidence type="ECO:0000256" key="5">
    <source>
        <dbReference type="ARBA" id="ARBA00022692"/>
    </source>
</evidence>
<dbReference type="GO" id="GO:0006171">
    <property type="term" value="P:cAMP biosynthetic process"/>
    <property type="evidence" value="ECO:0007669"/>
    <property type="project" value="UniProtKB-KW"/>
</dbReference>
<keyword evidence="8" id="KW-0067">ATP-binding</keyword>
<proteinExistence type="inferred from homology"/>
<evidence type="ECO:0000256" key="3">
    <source>
        <dbReference type="ARBA" id="ARBA00012201"/>
    </source>
</evidence>
<evidence type="ECO:0000259" key="20">
    <source>
        <dbReference type="PROSITE" id="PS50125"/>
    </source>
</evidence>
<feature type="domain" description="Guanylate cyclase" evidence="20">
    <location>
        <begin position="289"/>
        <end position="416"/>
    </location>
</feature>
<evidence type="ECO:0000256" key="15">
    <source>
        <dbReference type="ARBA" id="ARBA00032637"/>
    </source>
</evidence>
<keyword evidence="12 19" id="KW-0472">Membrane</keyword>
<evidence type="ECO:0000256" key="2">
    <source>
        <dbReference type="ARBA" id="ARBA00004370"/>
    </source>
</evidence>
<sequence>MGLSPLSSLTSRLSRRIVTPVFVSLVLFELVLLIPSYTQRQQELLRQLEQVSLEVLATLKVSVQMADSQPTDELAMVAARLSSDSVIVGMALYRPSGQLIQGFGQDPPVTLAQIPEQQVLRSHQGNRYDVVWPSEMFQGQYILAVRHDASHLPGALLAYLARLFGLVVVIAGGMTLVMMLVLSRILITPIVRLRDDLITASDAIGQDANPNFYTVSQTRWDEMGEVAIAFGQLVHRTQLAMRDRREAEAALQEAQKKSERLLLKMFPAPIAEQLKESERAIAARFEGVTILFADLVHFTELSCDLAPAQLVNYLNQIFSAFDALAERYGLEKIKTIGDAYMVVGGLPTPRFDHAQAVLEMAIAMQHTLRAFQQPDGQPFRLRIGINSGTVVAGVIGRKKLSYDLWGDTVNIASRMESQGIPDRIQVTEATYQYLKDQYDFELRAELSVKGRGLMQTYLLVGRKATDLK</sequence>
<feature type="transmembrane region" description="Helical" evidence="19">
    <location>
        <begin position="17"/>
        <end position="37"/>
    </location>
</feature>
<dbReference type="PANTHER" id="PTHR11920:SF335">
    <property type="entry name" value="GUANYLATE CYCLASE"/>
    <property type="match status" value="1"/>
</dbReference>
<gene>
    <name evidence="21" type="ORF">GS597_00535</name>
</gene>
<dbReference type="InterPro" id="IPR018297">
    <property type="entry name" value="A/G_cyclase_CS"/>
</dbReference>